<dbReference type="AlphaFoldDB" id="A0A1H7BI36"/>
<dbReference type="Proteomes" id="UP000199403">
    <property type="component" value="Unassembled WGS sequence"/>
</dbReference>
<proteinExistence type="predicted"/>
<dbReference type="STRING" id="1416801.SAMN05192553_11245"/>
<organism evidence="1 2">
    <name type="scientific">Cyclobacterium xiamenense</name>
    <dbReference type="NCBI Taxonomy" id="1297121"/>
    <lineage>
        <taxon>Bacteria</taxon>
        <taxon>Pseudomonadati</taxon>
        <taxon>Bacteroidota</taxon>
        <taxon>Cytophagia</taxon>
        <taxon>Cytophagales</taxon>
        <taxon>Cyclobacteriaceae</taxon>
        <taxon>Cyclobacterium</taxon>
    </lineage>
</organism>
<sequence length="54" mass="6265">MKKFRISTTITLSSTCYSLAQGTNNPGVLKLKKDTSLTNRFLLRRRDRNMEMLD</sequence>
<evidence type="ECO:0000313" key="1">
    <source>
        <dbReference type="EMBL" id="SEJ77301.1"/>
    </source>
</evidence>
<dbReference type="EMBL" id="FNZH01000012">
    <property type="protein sequence ID" value="SEJ77301.1"/>
    <property type="molecule type" value="Genomic_DNA"/>
</dbReference>
<accession>A0A1H7BI36</accession>
<name>A0A1H7BI36_9BACT</name>
<dbReference type="RefSeq" id="WP_177179731.1">
    <property type="nucleotide sequence ID" value="NZ_FNZH01000012.1"/>
</dbReference>
<protein>
    <submittedName>
        <fullName evidence="1">Uncharacterized protein</fullName>
    </submittedName>
</protein>
<evidence type="ECO:0000313" key="2">
    <source>
        <dbReference type="Proteomes" id="UP000199403"/>
    </source>
</evidence>
<reference evidence="2" key="1">
    <citation type="submission" date="2016-10" db="EMBL/GenBank/DDBJ databases">
        <authorList>
            <person name="Varghese N."/>
            <person name="Submissions S."/>
        </authorList>
    </citation>
    <scope>NUCLEOTIDE SEQUENCE [LARGE SCALE GENOMIC DNA]</scope>
    <source>
        <strain evidence="2">IBRC-M 10761</strain>
    </source>
</reference>
<keyword evidence="2" id="KW-1185">Reference proteome</keyword>
<gene>
    <name evidence="1" type="ORF">SAMN05192553_11245</name>
</gene>